<dbReference type="PANTHER" id="PTHR43798">
    <property type="entry name" value="MONOACYLGLYCEROL LIPASE"/>
    <property type="match status" value="1"/>
</dbReference>
<feature type="domain" description="AB hydrolase-1" evidence="1">
    <location>
        <begin position="29"/>
        <end position="138"/>
    </location>
</feature>
<dbReference type="Gene3D" id="3.40.50.1820">
    <property type="entry name" value="alpha/beta hydrolase"/>
    <property type="match status" value="1"/>
</dbReference>
<dbReference type="InterPro" id="IPR050266">
    <property type="entry name" value="AB_hydrolase_sf"/>
</dbReference>
<dbReference type="RefSeq" id="WP_128641334.1">
    <property type="nucleotide sequence ID" value="NZ_CP008947.1"/>
</dbReference>
<name>A0A076ERW0_RHOOP</name>
<accession>A0A076ERW0</accession>
<keyword evidence="2" id="KW-0378">Hydrolase</keyword>
<dbReference type="Proteomes" id="UP000028488">
    <property type="component" value="Chromosome"/>
</dbReference>
<dbReference type="GO" id="GO:0047372">
    <property type="term" value="F:monoacylglycerol lipase activity"/>
    <property type="evidence" value="ECO:0007669"/>
    <property type="project" value="TreeGrafter"/>
</dbReference>
<protein>
    <submittedName>
        <fullName evidence="2">Hydrolase</fullName>
    </submittedName>
</protein>
<sequence>MPSTPQARTTEFVHTAAAVIEVVVEGSGPSVILLPSLGRESYDYDDVADGLAQNGFRVSRPQPRGIGRSTGPLENITLHDLAADVGAVIEAQDNGPAVVVGHAFGHYVARMLAADRPDLVRGVVVAAAGARNYPAELTALAVKCSDSTLPDEERIGYLQTGFFAPGNDPAEWLTGWYPEVSKRQLAASAATPKEEWWDVAHQPILDLQSALDPFRPRETENELRDRFGELVTVTVVPNASHALMPEAPAHVVRALTDWIRALDS</sequence>
<dbReference type="eggNOG" id="COG1073">
    <property type="taxonomic scope" value="Bacteria"/>
</dbReference>
<dbReference type="GO" id="GO:0046464">
    <property type="term" value="P:acylglycerol catabolic process"/>
    <property type="evidence" value="ECO:0007669"/>
    <property type="project" value="TreeGrafter"/>
</dbReference>
<dbReference type="EMBL" id="CP008947">
    <property type="protein sequence ID" value="AII08651.1"/>
    <property type="molecule type" value="Genomic_DNA"/>
</dbReference>
<gene>
    <name evidence="2" type="ORF">EP51_30150</name>
</gene>
<dbReference type="GO" id="GO:0016020">
    <property type="term" value="C:membrane"/>
    <property type="evidence" value="ECO:0007669"/>
    <property type="project" value="TreeGrafter"/>
</dbReference>
<dbReference type="InterPro" id="IPR000073">
    <property type="entry name" value="AB_hydrolase_1"/>
</dbReference>
<dbReference type="Pfam" id="PF00561">
    <property type="entry name" value="Abhydrolase_1"/>
    <property type="match status" value="1"/>
</dbReference>
<evidence type="ECO:0000313" key="2">
    <source>
        <dbReference type="EMBL" id="AII08651.1"/>
    </source>
</evidence>
<proteinExistence type="predicted"/>
<dbReference type="SUPFAM" id="SSF53474">
    <property type="entry name" value="alpha/beta-Hydrolases"/>
    <property type="match status" value="1"/>
</dbReference>
<reference evidence="2 3" key="1">
    <citation type="submission" date="2014-07" db="EMBL/GenBank/DDBJ databases">
        <title>Genome Sequence of Rhodococcus opacus Strain R7, a Biodegrader of Mono- and Polycyclic Aromatic Hydrocarbons.</title>
        <authorList>
            <person name="Di Gennaro P."/>
            <person name="Zampolli J."/>
            <person name="Presti I."/>
            <person name="Cappelletti M."/>
            <person name="D'Ursi P."/>
            <person name="Orro A."/>
            <person name="Mezzelani A."/>
            <person name="Milanesi L."/>
        </authorList>
    </citation>
    <scope>NUCLEOTIDE SEQUENCE [LARGE SCALE GENOMIC DNA]</scope>
    <source>
        <strain evidence="2 3">R7</strain>
    </source>
</reference>
<dbReference type="InterPro" id="IPR029058">
    <property type="entry name" value="AB_hydrolase_fold"/>
</dbReference>
<evidence type="ECO:0000259" key="1">
    <source>
        <dbReference type="Pfam" id="PF00561"/>
    </source>
</evidence>
<dbReference type="AlphaFoldDB" id="A0A076ERW0"/>
<organism evidence="2 3">
    <name type="scientific">Rhodococcus opacus</name>
    <name type="common">Nocardia opaca</name>
    <dbReference type="NCBI Taxonomy" id="37919"/>
    <lineage>
        <taxon>Bacteria</taxon>
        <taxon>Bacillati</taxon>
        <taxon>Actinomycetota</taxon>
        <taxon>Actinomycetes</taxon>
        <taxon>Mycobacteriales</taxon>
        <taxon>Nocardiaceae</taxon>
        <taxon>Rhodococcus</taxon>
    </lineage>
</organism>
<dbReference type="PANTHER" id="PTHR43798:SF5">
    <property type="entry name" value="MONOACYLGLYCEROL LIPASE ABHD6"/>
    <property type="match status" value="1"/>
</dbReference>
<evidence type="ECO:0000313" key="3">
    <source>
        <dbReference type="Proteomes" id="UP000028488"/>
    </source>
</evidence>